<dbReference type="EMBL" id="CP051206">
    <property type="protein sequence ID" value="QJB44899.1"/>
    <property type="molecule type" value="Genomic_DNA"/>
</dbReference>
<dbReference type="PANTHER" id="PTHR43285">
    <property type="entry name" value="ANTHRANILATE PHOSPHORIBOSYLTRANSFERASE"/>
    <property type="match status" value="1"/>
</dbReference>
<gene>
    <name evidence="6" type="ORF">HGD76_12660</name>
</gene>
<dbReference type="Proteomes" id="UP000502433">
    <property type="component" value="Chromosome"/>
</dbReference>
<evidence type="ECO:0000256" key="4">
    <source>
        <dbReference type="ARBA" id="ARBA00023141"/>
    </source>
</evidence>
<dbReference type="KEGG" id="dfs:HGD76_12660"/>
<name>A0A6H2C1S2_DOLFA</name>
<proteinExistence type="predicted"/>
<dbReference type="InterPro" id="IPR005940">
    <property type="entry name" value="Anthranilate_Pribosyl_Tfrase"/>
</dbReference>
<keyword evidence="3" id="KW-0028">Amino-acid biosynthesis</keyword>
<dbReference type="Gene3D" id="3.40.1030.10">
    <property type="entry name" value="Nucleoside phosphorylase/phosphoribosyltransferase catalytic domain"/>
    <property type="match status" value="1"/>
</dbReference>
<dbReference type="PANTHER" id="PTHR43285:SF2">
    <property type="entry name" value="ANTHRANILATE PHOSPHORIBOSYLTRANSFERASE"/>
    <property type="match status" value="1"/>
</dbReference>
<dbReference type="GO" id="GO:0005829">
    <property type="term" value="C:cytosol"/>
    <property type="evidence" value="ECO:0007669"/>
    <property type="project" value="TreeGrafter"/>
</dbReference>
<dbReference type="InterPro" id="IPR000312">
    <property type="entry name" value="Glycosyl_Trfase_fam3"/>
</dbReference>
<keyword evidence="3" id="KW-0822">Tryptophan biosynthesis</keyword>
<dbReference type="InterPro" id="IPR035902">
    <property type="entry name" value="Nuc_phospho_transferase"/>
</dbReference>
<dbReference type="GO" id="GO:0004048">
    <property type="term" value="F:anthranilate phosphoribosyltransferase activity"/>
    <property type="evidence" value="ECO:0007669"/>
    <property type="project" value="InterPro"/>
</dbReference>
<organism evidence="6 7">
    <name type="scientific">Dolichospermum flos-aquae CCAP 1403/13F</name>
    <dbReference type="NCBI Taxonomy" id="315271"/>
    <lineage>
        <taxon>Bacteria</taxon>
        <taxon>Bacillati</taxon>
        <taxon>Cyanobacteriota</taxon>
        <taxon>Cyanophyceae</taxon>
        <taxon>Nostocales</taxon>
        <taxon>Aphanizomenonaceae</taxon>
        <taxon>Dolichospermum</taxon>
    </lineage>
</organism>
<evidence type="ECO:0000256" key="2">
    <source>
        <dbReference type="ARBA" id="ARBA00022679"/>
    </source>
</evidence>
<keyword evidence="1" id="KW-0328">Glycosyltransferase</keyword>
<evidence type="ECO:0000259" key="5">
    <source>
        <dbReference type="Pfam" id="PF00591"/>
    </source>
</evidence>
<protein>
    <recommendedName>
        <fullName evidence="5">Glycosyl transferase family 3 domain-containing protein</fullName>
    </recommendedName>
</protein>
<evidence type="ECO:0000256" key="3">
    <source>
        <dbReference type="ARBA" id="ARBA00022822"/>
    </source>
</evidence>
<evidence type="ECO:0000256" key="1">
    <source>
        <dbReference type="ARBA" id="ARBA00022676"/>
    </source>
</evidence>
<feature type="domain" description="Glycosyl transferase family 3" evidence="5">
    <location>
        <begin position="234"/>
        <end position="417"/>
    </location>
</feature>
<evidence type="ECO:0000313" key="7">
    <source>
        <dbReference type="Proteomes" id="UP000502433"/>
    </source>
</evidence>
<sequence length="433" mass="49169">MYRFITSIKKCDFQLLYSSSPINQKHHILSQLGPLQQVFKKFIETEQNTIPLENTELIELFDSCMDITKDVEELTEILQKIAPGNKRVGFHQINLIVDNLRTRLRKYLQYKGYTLDLIPHDHAFGSGGDFIKTIHATTSASIVVAPLMTMCKTGTINVTSLHGSDQAMTEIGYNQISIKPYLLKDLLVKYNFAFVSLGDMGLPYSDVLKKARKKLWEKNLEEINSRYRPEDNNWQKVVRNLNIPQVIDIFKIVAPNAQILNPVHHSTGVCHLKMIPYIIGVYLHLNSSGIICHCYDGIDEVSNASVTLLGDNPNNLIVKIDSENITIAEFLPEDIGLERVSIEEIKEKKLVSEEINIFWQILAGEKEYFKSKRDFIVANAALVLVAGNKVSNLDQDIISQLREGVKIAENLIDSGKSYRNFSQLLLELQNQYA</sequence>
<dbReference type="AlphaFoldDB" id="A0A6H2C1S2"/>
<reference evidence="6 7" key="1">
    <citation type="submission" date="2020-04" db="EMBL/GenBank/DDBJ databases">
        <title>Genome-Wide Identification of 5-Methylcytosine Sites in Bacterial Genomes By High-Throughput Sequencing of MspJI Restriction Fragments.</title>
        <authorList>
            <person name="Wu V."/>
        </authorList>
    </citation>
    <scope>NUCLEOTIDE SEQUENCE [LARGE SCALE GENOMIC DNA]</scope>
    <source>
        <strain evidence="6 7">CCAP 1403/13f</strain>
    </source>
</reference>
<dbReference type="Pfam" id="PF00591">
    <property type="entry name" value="Glycos_transf_3"/>
    <property type="match status" value="1"/>
</dbReference>
<keyword evidence="4" id="KW-0057">Aromatic amino acid biosynthesis</keyword>
<reference evidence="6 7" key="2">
    <citation type="submission" date="2020-04" db="EMBL/GenBank/DDBJ databases">
        <authorList>
            <person name="Fomenkov A."/>
            <person name="Anton B.P."/>
            <person name="Roberts R.J."/>
        </authorList>
    </citation>
    <scope>NUCLEOTIDE SEQUENCE [LARGE SCALE GENOMIC DNA]</scope>
    <source>
        <strain evidence="6 7">CCAP 1403/13f</strain>
    </source>
</reference>
<evidence type="ECO:0000313" key="6">
    <source>
        <dbReference type="EMBL" id="QJB44899.1"/>
    </source>
</evidence>
<dbReference type="GO" id="GO:0000162">
    <property type="term" value="P:L-tryptophan biosynthetic process"/>
    <property type="evidence" value="ECO:0007669"/>
    <property type="project" value="UniProtKB-KW"/>
</dbReference>
<accession>A0A6H2C1S2</accession>
<keyword evidence="2" id="KW-0808">Transferase</keyword>
<dbReference type="SUPFAM" id="SSF52418">
    <property type="entry name" value="Nucleoside phosphorylase/phosphoribosyltransferase catalytic domain"/>
    <property type="match status" value="2"/>
</dbReference>